<accession>A0A0P6XPR1</accession>
<dbReference type="EMBL" id="LGHJ01000018">
    <property type="protein sequence ID" value="KPL74187.1"/>
    <property type="molecule type" value="Genomic_DNA"/>
</dbReference>
<evidence type="ECO:0000313" key="4">
    <source>
        <dbReference type="Proteomes" id="UP000050514"/>
    </source>
</evidence>
<sequence length="360" mass="39632">MAIRTIPCDPAPKIRIQAEDHLSLSGWDQPQIQIRVQDEARLQVRQENGSWWIRCEEDTVIQVPMQAVLQVDYVHGSMSAINLTGNLKVENVGGHLTLREVGEVRCGNVGGHLKVFKINGDLVVTNIGGNLKGGEIHGVLRVENTGGSIKLLDVSRAETLRAGGNIKVKLLEFSNDLQASAGGSIKLWLPSGSGYQLDASSGGERIVFQEQGSSVRQVTHRFQGAIGGGGVRLRLAAGGSIAIMEGEWEEENVEEEFGVRLDGLGDQIAQRIQEKMRRVEERTRLAQERAERAASRRAERGEFLNIGGMSFNFERQAAAPRKRASEEERLIILNLLREKKITAEEANRLLDALEGRFSEG</sequence>
<evidence type="ECO:0000259" key="2">
    <source>
        <dbReference type="Pfam" id="PF22746"/>
    </source>
</evidence>
<feature type="domain" description="YvlB/LiaX N-terminal" evidence="2">
    <location>
        <begin position="327"/>
        <end position="356"/>
    </location>
</feature>
<gene>
    <name evidence="3" type="ORF">AC812_12775</name>
</gene>
<keyword evidence="1" id="KW-0175">Coiled coil</keyword>
<reference evidence="3 4" key="1">
    <citation type="submission" date="2015-07" db="EMBL/GenBank/DDBJ databases">
        <title>Draft genome of Bellilinea caldifistulae DSM 17877.</title>
        <authorList>
            <person name="Hemp J."/>
            <person name="Ward L.M."/>
            <person name="Pace L.A."/>
            <person name="Fischer W.W."/>
        </authorList>
    </citation>
    <scope>NUCLEOTIDE SEQUENCE [LARGE SCALE GENOMIC DNA]</scope>
    <source>
        <strain evidence="3 4">GOMI-1</strain>
    </source>
</reference>
<dbReference type="Pfam" id="PF22746">
    <property type="entry name" value="SHOCT-like_DUF2089-C"/>
    <property type="match status" value="1"/>
</dbReference>
<organism evidence="3 4">
    <name type="scientific">Bellilinea caldifistulae</name>
    <dbReference type="NCBI Taxonomy" id="360411"/>
    <lineage>
        <taxon>Bacteria</taxon>
        <taxon>Bacillati</taxon>
        <taxon>Chloroflexota</taxon>
        <taxon>Anaerolineae</taxon>
        <taxon>Anaerolineales</taxon>
        <taxon>Anaerolineaceae</taxon>
        <taxon>Bellilinea</taxon>
    </lineage>
</organism>
<dbReference type="Proteomes" id="UP000050514">
    <property type="component" value="Unassembled WGS sequence"/>
</dbReference>
<evidence type="ECO:0000313" key="3">
    <source>
        <dbReference type="EMBL" id="KPL74187.1"/>
    </source>
</evidence>
<evidence type="ECO:0000256" key="1">
    <source>
        <dbReference type="SAM" id="Coils"/>
    </source>
</evidence>
<dbReference type="RefSeq" id="WP_061915362.1">
    <property type="nucleotide sequence ID" value="NZ_DF967971.1"/>
</dbReference>
<dbReference type="InterPro" id="IPR053959">
    <property type="entry name" value="YvlB/LiaX_N"/>
</dbReference>
<comment type="caution">
    <text evidence="3">The sequence shown here is derived from an EMBL/GenBank/DDBJ whole genome shotgun (WGS) entry which is preliminary data.</text>
</comment>
<keyword evidence="4" id="KW-1185">Reference proteome</keyword>
<dbReference type="STRING" id="360411.AC812_12775"/>
<dbReference type="AlphaFoldDB" id="A0A0P6XPR1"/>
<proteinExistence type="predicted"/>
<name>A0A0P6XPR1_9CHLR</name>
<dbReference type="OrthoDB" id="139679at2"/>
<feature type="coiled-coil region" evidence="1">
    <location>
        <begin position="269"/>
        <end position="296"/>
    </location>
</feature>
<protein>
    <recommendedName>
        <fullName evidence="2">YvlB/LiaX N-terminal domain-containing protein</fullName>
    </recommendedName>
</protein>